<protein>
    <recommendedName>
        <fullName evidence="2 6">Argininosuccinate lyase</fullName>
        <shortName evidence="6">ASAL</shortName>
        <ecNumber evidence="2 6">4.3.2.1</ecNumber>
    </recommendedName>
    <alternativeName>
        <fullName evidence="6">Arginosuccinase</fullName>
    </alternativeName>
</protein>
<reference evidence="9 11" key="1">
    <citation type="journal article" date="2015" name="Int. J. Syst. Evol. Microbiol.">
        <title>Complete genome sequence of Salinicoccus halodurans H3B36, isolated from the Qaidam Basin in China.</title>
        <authorList>
            <person name="Jiang K."/>
            <person name="Xue Y."/>
            <person name="Ma Y."/>
        </authorList>
    </citation>
    <scope>NUCLEOTIDE SEQUENCE [LARGE SCALE GENOMIC DNA]</scope>
    <source>
        <strain evidence="9 11">H3B36</strain>
    </source>
</reference>
<dbReference type="PANTHER" id="PTHR43814:SF1">
    <property type="entry name" value="ARGININOSUCCINATE LYASE"/>
    <property type="match status" value="1"/>
</dbReference>
<evidence type="ECO:0000256" key="5">
    <source>
        <dbReference type="ARBA" id="ARBA00023239"/>
    </source>
</evidence>
<dbReference type="NCBIfam" id="TIGR00838">
    <property type="entry name" value="argH"/>
    <property type="match status" value="1"/>
</dbReference>
<dbReference type="FunFam" id="1.20.200.10:FF:000015">
    <property type="entry name" value="argininosuccinate lyase isoform X2"/>
    <property type="match status" value="1"/>
</dbReference>
<dbReference type="Gene3D" id="1.20.200.10">
    <property type="entry name" value="Fumarase/aspartase (Central domain)"/>
    <property type="match status" value="1"/>
</dbReference>
<dbReference type="KEGG" id="shv:AAT16_07050"/>
<dbReference type="RefSeq" id="WP_046790197.1">
    <property type="nucleotide sequence ID" value="NZ_CP011366.1"/>
</dbReference>
<dbReference type="GO" id="GO:0042450">
    <property type="term" value="P:L-arginine biosynthetic process via ornithine"/>
    <property type="evidence" value="ECO:0007669"/>
    <property type="project" value="UniProtKB-UniRule"/>
</dbReference>
<dbReference type="FunFam" id="1.10.275.10:FF:000002">
    <property type="entry name" value="Argininosuccinate lyase"/>
    <property type="match status" value="1"/>
</dbReference>
<comment type="pathway">
    <text evidence="1 6">Amino-acid biosynthesis; L-arginine biosynthesis; L-arginine from L-ornithine and carbamoyl phosphate: step 3/3.</text>
</comment>
<dbReference type="FunFam" id="1.10.40.30:FF:000001">
    <property type="entry name" value="Argininosuccinate lyase"/>
    <property type="match status" value="1"/>
</dbReference>
<dbReference type="InterPro" id="IPR000362">
    <property type="entry name" value="Fumarate_lyase_fam"/>
</dbReference>
<dbReference type="InterPro" id="IPR029419">
    <property type="entry name" value="Arg_succ_lyase_C"/>
</dbReference>
<keyword evidence="6" id="KW-0963">Cytoplasm</keyword>
<dbReference type="EMBL" id="FOTB01000001">
    <property type="protein sequence ID" value="SFK59153.1"/>
    <property type="molecule type" value="Genomic_DNA"/>
</dbReference>
<dbReference type="OrthoDB" id="9769623at2"/>
<organism evidence="10 12">
    <name type="scientific">Salinicoccus halodurans</name>
    <dbReference type="NCBI Taxonomy" id="407035"/>
    <lineage>
        <taxon>Bacteria</taxon>
        <taxon>Bacillati</taxon>
        <taxon>Bacillota</taxon>
        <taxon>Bacilli</taxon>
        <taxon>Bacillales</taxon>
        <taxon>Staphylococcaceae</taxon>
        <taxon>Salinicoccus</taxon>
    </lineage>
</organism>
<dbReference type="EMBL" id="CP011366">
    <property type="protein sequence ID" value="AKG74010.1"/>
    <property type="molecule type" value="Genomic_DNA"/>
</dbReference>
<feature type="domain" description="Fumarate lyase N-terminal" evidence="7">
    <location>
        <begin position="8"/>
        <end position="302"/>
    </location>
</feature>
<evidence type="ECO:0000313" key="9">
    <source>
        <dbReference type="EMBL" id="AKG74010.1"/>
    </source>
</evidence>
<dbReference type="PANTHER" id="PTHR43814">
    <property type="entry name" value="ARGININOSUCCINATE LYASE"/>
    <property type="match status" value="1"/>
</dbReference>
<comment type="catalytic activity">
    <reaction evidence="6">
        <text>2-(N(omega)-L-arginino)succinate = fumarate + L-arginine</text>
        <dbReference type="Rhea" id="RHEA:24020"/>
        <dbReference type="ChEBI" id="CHEBI:29806"/>
        <dbReference type="ChEBI" id="CHEBI:32682"/>
        <dbReference type="ChEBI" id="CHEBI:57472"/>
        <dbReference type="EC" id="4.3.2.1"/>
    </reaction>
</comment>
<feature type="domain" description="Argininosuccinate lyase C-terminal" evidence="8">
    <location>
        <begin position="365"/>
        <end position="432"/>
    </location>
</feature>
<dbReference type="Pfam" id="PF00206">
    <property type="entry name" value="Lyase_1"/>
    <property type="match status" value="1"/>
</dbReference>
<dbReference type="Pfam" id="PF14698">
    <property type="entry name" value="ASL_C2"/>
    <property type="match status" value="1"/>
</dbReference>
<evidence type="ECO:0000256" key="6">
    <source>
        <dbReference type="HAMAP-Rule" id="MF_00006"/>
    </source>
</evidence>
<evidence type="ECO:0000259" key="7">
    <source>
        <dbReference type="Pfam" id="PF00206"/>
    </source>
</evidence>
<dbReference type="EC" id="4.3.2.1" evidence="2 6"/>
<dbReference type="SUPFAM" id="SSF48557">
    <property type="entry name" value="L-aspartase-like"/>
    <property type="match status" value="1"/>
</dbReference>
<dbReference type="CDD" id="cd01359">
    <property type="entry name" value="Argininosuccinate_lyase"/>
    <property type="match status" value="1"/>
</dbReference>
<dbReference type="PRINTS" id="PR00149">
    <property type="entry name" value="FUMRATELYASE"/>
</dbReference>
<dbReference type="InterPro" id="IPR022761">
    <property type="entry name" value="Fumarate_lyase_N"/>
</dbReference>
<dbReference type="Gene3D" id="1.10.40.30">
    <property type="entry name" value="Fumarase/aspartase (C-terminal domain)"/>
    <property type="match status" value="1"/>
</dbReference>
<dbReference type="PROSITE" id="PS00163">
    <property type="entry name" value="FUMARATE_LYASES"/>
    <property type="match status" value="1"/>
</dbReference>
<evidence type="ECO:0000256" key="2">
    <source>
        <dbReference type="ARBA" id="ARBA00012338"/>
    </source>
</evidence>
<evidence type="ECO:0000256" key="1">
    <source>
        <dbReference type="ARBA" id="ARBA00004941"/>
    </source>
</evidence>
<sequence length="459" mass="51883">MTKKAWGGRFQGEAIEWVDEFNASIHFDNALIEMDVAGSIAHATMLAKQAIITDEEKDEITDGLKAVLHDYKEGNLEFSVSREDIHMNIEHALIEKIGETGGKLHTARSRNDQVATDMHLYVKGRVQEIIESIELMQKTIIGLAKDNMHVIMPGYTHLQRAQPVLFSHHIMVYFWMLKRDKERFQDSLKRIDISPLGAGAISGTTFDIDREETKQLLGFSDLYQNSMDAVSDRDYIIETLSNISLVMVHLSRLSEEIIFWMTEEANFIQLSDQFTTGSSMMPQKKNPDMAELIRGKSARTTGALTSMLMLLKGLPLTYNKDMQEDKEGLFDAITTVTGSLKIMNGMLETMELNEDVLEKSVEEDFSNATELADYLVQKGVPFRNAHEVVGRVVLKCINEQKYLKDLSLEEFKTEHTAIEEDIYEVLTPKVMVDRRNSAGGTGTEAVEEQIKIAEASLMN</sequence>
<name>A0A0F7D4C8_9STAP</name>
<dbReference type="GO" id="GO:0005829">
    <property type="term" value="C:cytosol"/>
    <property type="evidence" value="ECO:0007669"/>
    <property type="project" value="TreeGrafter"/>
</dbReference>
<keyword evidence="3 6" id="KW-0055">Arginine biosynthesis</keyword>
<keyword evidence="5 6" id="KW-0456">Lyase</keyword>
<reference evidence="10 12" key="3">
    <citation type="submission" date="2016-10" db="EMBL/GenBank/DDBJ databases">
        <authorList>
            <person name="Varghese N."/>
            <person name="Submissions S."/>
        </authorList>
    </citation>
    <scope>NUCLEOTIDE SEQUENCE [LARGE SCALE GENOMIC DNA]</scope>
    <source>
        <strain evidence="10 12">CGMCC 1.6501</strain>
    </source>
</reference>
<dbReference type="InterPro" id="IPR008948">
    <property type="entry name" value="L-Aspartase-like"/>
</dbReference>
<dbReference type="Proteomes" id="UP000034029">
    <property type="component" value="Chromosome"/>
</dbReference>
<evidence type="ECO:0000313" key="12">
    <source>
        <dbReference type="Proteomes" id="UP000183090"/>
    </source>
</evidence>
<keyword evidence="4 6" id="KW-0028">Amino-acid biosynthesis</keyword>
<dbReference type="InterPro" id="IPR024083">
    <property type="entry name" value="Fumarase/histidase_N"/>
</dbReference>
<dbReference type="GO" id="GO:0004056">
    <property type="term" value="F:argininosuccinate lyase activity"/>
    <property type="evidence" value="ECO:0007669"/>
    <property type="project" value="UniProtKB-UniRule"/>
</dbReference>
<accession>A0A0F7D4C8</accession>
<dbReference type="HAMAP" id="MF_00006">
    <property type="entry name" value="Arg_succ_lyase"/>
    <property type="match status" value="1"/>
</dbReference>
<evidence type="ECO:0000256" key="4">
    <source>
        <dbReference type="ARBA" id="ARBA00022605"/>
    </source>
</evidence>
<proteinExistence type="inferred from homology"/>
<evidence type="ECO:0000313" key="10">
    <source>
        <dbReference type="EMBL" id="SFK59153.1"/>
    </source>
</evidence>
<keyword evidence="11" id="KW-1185">Reference proteome</keyword>
<comment type="similarity">
    <text evidence="6">Belongs to the lyase 1 family. Argininosuccinate lyase subfamily.</text>
</comment>
<evidence type="ECO:0000256" key="3">
    <source>
        <dbReference type="ARBA" id="ARBA00022571"/>
    </source>
</evidence>
<dbReference type="AlphaFoldDB" id="A0A0F7D4C8"/>
<comment type="subcellular location">
    <subcellularLocation>
        <location evidence="6">Cytoplasm</location>
    </subcellularLocation>
</comment>
<dbReference type="InterPro" id="IPR020557">
    <property type="entry name" value="Fumarate_lyase_CS"/>
</dbReference>
<dbReference type="InterPro" id="IPR009049">
    <property type="entry name" value="Argininosuccinate_lyase"/>
</dbReference>
<dbReference type="Gene3D" id="1.10.275.10">
    <property type="entry name" value="Fumarase/aspartase (N-terminal domain)"/>
    <property type="match status" value="1"/>
</dbReference>
<evidence type="ECO:0000259" key="8">
    <source>
        <dbReference type="Pfam" id="PF14698"/>
    </source>
</evidence>
<dbReference type="PRINTS" id="PR00145">
    <property type="entry name" value="ARGSUCLYASE"/>
</dbReference>
<evidence type="ECO:0000313" key="11">
    <source>
        <dbReference type="Proteomes" id="UP000034029"/>
    </source>
</evidence>
<gene>
    <name evidence="6" type="primary">argH</name>
    <name evidence="9" type="ORF">AAT16_07050</name>
    <name evidence="10" type="ORF">SAMN05216235_0654</name>
</gene>
<reference evidence="11" key="2">
    <citation type="submission" date="2015-04" db="EMBL/GenBank/DDBJ databases">
        <title>Complete genome sequence of Salinicoccus halodurans strain H3B36, isolated from the Qaidam basin of China.</title>
        <authorList>
            <person name="Ma Y."/>
            <person name="Jiang K."/>
            <person name="Xue Y."/>
        </authorList>
    </citation>
    <scope>NUCLEOTIDE SEQUENCE [LARGE SCALE GENOMIC DNA]</scope>
    <source>
        <strain evidence="11">H3B36</strain>
    </source>
</reference>
<dbReference type="Proteomes" id="UP000183090">
    <property type="component" value="Unassembled WGS sequence"/>
</dbReference>